<evidence type="ECO:0000256" key="1">
    <source>
        <dbReference type="ARBA" id="ARBA00007447"/>
    </source>
</evidence>
<dbReference type="InterPro" id="IPR021109">
    <property type="entry name" value="Peptidase_aspartic_dom_sf"/>
</dbReference>
<feature type="domain" description="Peptidase A1" evidence="5">
    <location>
        <begin position="87"/>
        <end position="396"/>
    </location>
</feature>
<sequence length="396" mass="43833">PETRRIRDPRPPSHIKFEEMGSHAVSDNAAVKIGGLGFVDSGESFLAGPAEGTGKILADLVKEANLESCREVWCSIRLPLFYERSYLRTELLLGGQRVHFIADTGSISFHAVGRCYFWDWCKHHPYNCYDLSVDELRALENGTVTFKEFDKAMEAIRAMEGLVESIGTSGGFKTEMSLNVVVGALWKSGEGVWESGKARPEASLGLGLPRIGSNTFLEQLTKSGIIDDPVFTIRLPDTLAGYGELTLGELEPKKSSERGVLVYFPVGVDILGVPKWSVMLSSISVRGNDQLIVDNFAIVDSGDPFLSGPSEEVEKLISYVIKEANRFSGEIVRRREPGRYWLFCDNSKYLPDLDLKFTSEADSSYTLSIAGELFIKKSPGLEDKPKCNLNIKEEPM</sequence>
<proteinExistence type="inferred from homology"/>
<feature type="non-terminal residue" evidence="6">
    <location>
        <position position="1"/>
    </location>
</feature>
<evidence type="ECO:0000256" key="3">
    <source>
        <dbReference type="ARBA" id="ARBA00022750"/>
    </source>
</evidence>
<dbReference type="InterPro" id="IPR033121">
    <property type="entry name" value="PEPTIDASE_A1"/>
</dbReference>
<evidence type="ECO:0000259" key="5">
    <source>
        <dbReference type="PROSITE" id="PS51767"/>
    </source>
</evidence>
<comment type="caution">
    <text evidence="6">The sequence shown here is derived from an EMBL/GenBank/DDBJ whole genome shotgun (WGS) entry which is preliminary data.</text>
</comment>
<evidence type="ECO:0000313" key="6">
    <source>
        <dbReference type="EMBL" id="KAF4724958.1"/>
    </source>
</evidence>
<name>A0A7J6RW22_PEROL</name>
<dbReference type="SUPFAM" id="SSF50630">
    <property type="entry name" value="Acid proteases"/>
    <property type="match status" value="1"/>
</dbReference>
<keyword evidence="3" id="KW-0064">Aspartyl protease</keyword>
<feature type="non-terminal residue" evidence="6">
    <location>
        <position position="396"/>
    </location>
</feature>
<protein>
    <recommendedName>
        <fullName evidence="5">Peptidase A1 domain-containing protein</fullName>
    </recommendedName>
</protein>
<keyword evidence="2" id="KW-0645">Protease</keyword>
<dbReference type="EMBL" id="JABANM010019139">
    <property type="protein sequence ID" value="KAF4724958.1"/>
    <property type="molecule type" value="Genomic_DNA"/>
</dbReference>
<dbReference type="PANTHER" id="PTHR47966">
    <property type="entry name" value="BETA-SITE APP-CLEAVING ENZYME, ISOFORM A-RELATED"/>
    <property type="match status" value="1"/>
</dbReference>
<dbReference type="PANTHER" id="PTHR47966:SF51">
    <property type="entry name" value="BETA-SITE APP-CLEAVING ENZYME, ISOFORM A-RELATED"/>
    <property type="match status" value="1"/>
</dbReference>
<evidence type="ECO:0000313" key="7">
    <source>
        <dbReference type="Proteomes" id="UP000574390"/>
    </source>
</evidence>
<keyword evidence="4" id="KW-0378">Hydrolase</keyword>
<dbReference type="AlphaFoldDB" id="A0A7J6RW22"/>
<organism evidence="6 7">
    <name type="scientific">Perkinsus olseni</name>
    <name type="common">Perkinsus atlanticus</name>
    <dbReference type="NCBI Taxonomy" id="32597"/>
    <lineage>
        <taxon>Eukaryota</taxon>
        <taxon>Sar</taxon>
        <taxon>Alveolata</taxon>
        <taxon>Perkinsozoa</taxon>
        <taxon>Perkinsea</taxon>
        <taxon>Perkinsida</taxon>
        <taxon>Perkinsidae</taxon>
        <taxon>Perkinsus</taxon>
    </lineage>
</organism>
<dbReference type="CDD" id="cd05471">
    <property type="entry name" value="pepsin_like"/>
    <property type="match status" value="1"/>
</dbReference>
<dbReference type="Proteomes" id="UP000574390">
    <property type="component" value="Unassembled WGS sequence"/>
</dbReference>
<dbReference type="PROSITE" id="PS51767">
    <property type="entry name" value="PEPTIDASE_A1"/>
    <property type="match status" value="1"/>
</dbReference>
<dbReference type="Pfam" id="PF00026">
    <property type="entry name" value="Asp"/>
    <property type="match status" value="1"/>
</dbReference>
<dbReference type="InterPro" id="IPR034164">
    <property type="entry name" value="Pepsin-like_dom"/>
</dbReference>
<dbReference type="InterPro" id="IPR001461">
    <property type="entry name" value="Aspartic_peptidase_A1"/>
</dbReference>
<evidence type="ECO:0000256" key="4">
    <source>
        <dbReference type="ARBA" id="ARBA00022801"/>
    </source>
</evidence>
<reference evidence="6 7" key="1">
    <citation type="submission" date="2020-04" db="EMBL/GenBank/DDBJ databases">
        <title>Perkinsus olseni comparative genomics.</title>
        <authorList>
            <person name="Bogema D.R."/>
        </authorList>
    </citation>
    <scope>NUCLEOTIDE SEQUENCE [LARGE SCALE GENOMIC DNA]</scope>
    <source>
        <strain evidence="6">ATCC PRA-205</strain>
    </source>
</reference>
<dbReference type="Gene3D" id="2.40.70.10">
    <property type="entry name" value="Acid Proteases"/>
    <property type="match status" value="1"/>
</dbReference>
<evidence type="ECO:0000256" key="2">
    <source>
        <dbReference type="ARBA" id="ARBA00022670"/>
    </source>
</evidence>
<gene>
    <name evidence="6" type="ORF">FOZ62_000951</name>
</gene>
<dbReference type="GO" id="GO:0004190">
    <property type="term" value="F:aspartic-type endopeptidase activity"/>
    <property type="evidence" value="ECO:0007669"/>
    <property type="project" value="UniProtKB-KW"/>
</dbReference>
<comment type="similarity">
    <text evidence="1">Belongs to the peptidase A1 family.</text>
</comment>
<accession>A0A7J6RW22</accession>
<dbReference type="GO" id="GO:0006508">
    <property type="term" value="P:proteolysis"/>
    <property type="evidence" value="ECO:0007669"/>
    <property type="project" value="UniProtKB-KW"/>
</dbReference>